<dbReference type="InterPro" id="IPR001343">
    <property type="entry name" value="Hemolysn_Ca-bd"/>
</dbReference>
<dbReference type="PROSITE" id="PS00330">
    <property type="entry name" value="HEMOLYSIN_CALCIUM"/>
    <property type="match status" value="2"/>
</dbReference>
<dbReference type="NCBIfam" id="TIGR02276">
    <property type="entry name" value="beta_rpt_yvtn"/>
    <property type="match status" value="1"/>
</dbReference>
<name>A0A433UXF7_9CYAN</name>
<dbReference type="OrthoDB" id="9768561at2"/>
<dbReference type="PANTHER" id="PTHR46928:SF1">
    <property type="entry name" value="MESENCHYME-SPECIFIC CELL SURFACE GLYCOPROTEIN"/>
    <property type="match status" value="1"/>
</dbReference>
<sequence>MANTIKLTEIGKYTTGVFNQGAAEISAYDSASKRLFVVNAQTATIDILDLSDPTSPAKISQIAVGSFGAVANSVTAKNGTIAVAVEAVDKTNPGKVVFYDTNGTYLKDVQVGSLPDMLTFTPDGSKVLVANEGEPGTVDPDGSVSIIDLSGGVNNLTQANVTTASFASFNGSEAQLRADGVRIFPDKTAAQDLEPEYIAVSPDGQKAYVTLQENNTVAVIDIATATVTALQPLGLKDHSLVGNGLDASDRDNAININTWPVFGMYMPDAISTFSANGQTYYVTANEGDDRGENRSVRNLTLDPTVFPDAATLKLDQNLGRLSVSSIDGDTDGDGDYDKLYAYGTRSFSIWDSQGNLVYDSGDDFEQITAQQLAANFNASNDNNTFDNRSDNKGPEPEGIVVGQVDDRTYSFIGLERIGGVMVYDITNPNSPQFVQYLNNRDFNQNVQLPTAGDLGPEGLTFISAADSPTGLPLLVVTNEISGSTTTYAIAPNDTGGIVGTEQEDTLNGSNQNDFISGLGGNDSIFGDNGNDVIYGGAGDDTINGNNGNDLLFGESGVNSIFGGNGNDIIYGGADSDTITGDNGDDRLFGGAGNDILNGGTGADTLIGGAGNDTMNAASGNDTFIFASGFGNDSINGFANGADKIDLKVFATSFGALTVTQNSANTVISSSLFGTDTITLENFIATNVDATDFIF</sequence>
<evidence type="ECO:0000256" key="5">
    <source>
        <dbReference type="ARBA" id="ARBA00023136"/>
    </source>
</evidence>
<keyword evidence="4" id="KW-0843">Virulence</keyword>
<dbReference type="InterPro" id="IPR011048">
    <property type="entry name" value="Haem_d1_sf"/>
</dbReference>
<dbReference type="InterPro" id="IPR015943">
    <property type="entry name" value="WD40/YVTN_repeat-like_dom_sf"/>
</dbReference>
<feature type="region of interest" description="Disordered" evidence="6">
    <location>
        <begin position="378"/>
        <end position="398"/>
    </location>
</feature>
<dbReference type="InterPro" id="IPR052956">
    <property type="entry name" value="Mesenchyme-surface_protein"/>
</dbReference>
<keyword evidence="2" id="KW-0800">Toxin</keyword>
<dbReference type="InterPro" id="IPR011049">
    <property type="entry name" value="Serralysin-like_metalloprot_C"/>
</dbReference>
<reference evidence="8" key="1">
    <citation type="submission" date="2018-12" db="EMBL/GenBank/DDBJ databases">
        <authorList>
            <person name="Will S."/>
            <person name="Neumann-Schaal M."/>
            <person name="Henke P."/>
        </authorList>
    </citation>
    <scope>NUCLEOTIDE SEQUENCE</scope>
    <source>
        <strain evidence="8">PCC 7102</strain>
    </source>
</reference>
<dbReference type="AlphaFoldDB" id="A0A433UXF7"/>
<dbReference type="SUPFAM" id="SSF51004">
    <property type="entry name" value="C-terminal (heme d1) domain of cytochrome cd1-nitrite reductase"/>
    <property type="match status" value="1"/>
</dbReference>
<gene>
    <name evidence="8" type="ORF">DSM106972_081480</name>
</gene>
<reference evidence="8" key="2">
    <citation type="journal article" date="2019" name="Genome Biol. Evol.">
        <title>Day and night: Metabolic profiles and evolutionary relationships of six axenic non-marine cyanobacteria.</title>
        <authorList>
            <person name="Will S.E."/>
            <person name="Henke P."/>
            <person name="Boedeker C."/>
            <person name="Huang S."/>
            <person name="Brinkmann H."/>
            <person name="Rohde M."/>
            <person name="Jarek M."/>
            <person name="Friedl T."/>
            <person name="Seufert S."/>
            <person name="Schumacher M."/>
            <person name="Overmann J."/>
            <person name="Neumann-Schaal M."/>
            <person name="Petersen J."/>
        </authorList>
    </citation>
    <scope>NUCLEOTIDE SEQUENCE [LARGE SCALE GENOMIC DNA]</scope>
    <source>
        <strain evidence="8">PCC 7102</strain>
    </source>
</reference>
<dbReference type="Gene3D" id="2.130.10.10">
    <property type="entry name" value="YVTN repeat-like/Quinoprotein amine dehydrogenase"/>
    <property type="match status" value="2"/>
</dbReference>
<dbReference type="PANTHER" id="PTHR46928">
    <property type="entry name" value="MESENCHYME-SPECIFIC CELL SURFACE GLYCOPROTEIN"/>
    <property type="match status" value="1"/>
</dbReference>
<dbReference type="Gene3D" id="2.150.10.10">
    <property type="entry name" value="Serralysin-like metalloprotease, C-terminal"/>
    <property type="match status" value="2"/>
</dbReference>
<comment type="caution">
    <text evidence="8">The sequence shown here is derived from an EMBL/GenBank/DDBJ whole genome shotgun (WGS) entry which is preliminary data.</text>
</comment>
<dbReference type="RefSeq" id="WP_127086192.1">
    <property type="nucleotide sequence ID" value="NZ_RSCL01000029.1"/>
</dbReference>
<dbReference type="InterPro" id="IPR011964">
    <property type="entry name" value="YVTN_b-propeller_repeat"/>
</dbReference>
<dbReference type="PRINTS" id="PR01488">
    <property type="entry name" value="RTXTOXINA"/>
</dbReference>
<dbReference type="GO" id="GO:0005576">
    <property type="term" value="C:extracellular region"/>
    <property type="evidence" value="ECO:0007669"/>
    <property type="project" value="InterPro"/>
</dbReference>
<proteinExistence type="predicted"/>
<evidence type="ECO:0000256" key="4">
    <source>
        <dbReference type="ARBA" id="ARBA00023026"/>
    </source>
</evidence>
<dbReference type="InterPro" id="IPR018511">
    <property type="entry name" value="Hemolysin-typ_Ca-bd_CS"/>
</dbReference>
<dbReference type="InterPro" id="IPR055188">
    <property type="entry name" value="Choice_anch_I"/>
</dbReference>
<evidence type="ECO:0000256" key="3">
    <source>
        <dbReference type="ARBA" id="ARBA00022737"/>
    </source>
</evidence>
<evidence type="ECO:0000256" key="6">
    <source>
        <dbReference type="SAM" id="MobiDB-lite"/>
    </source>
</evidence>
<dbReference type="EMBL" id="RSCL01000029">
    <property type="protein sequence ID" value="RUS98519.1"/>
    <property type="molecule type" value="Genomic_DNA"/>
</dbReference>
<dbReference type="InterPro" id="IPR003995">
    <property type="entry name" value="RTX_toxin_determinant-A"/>
</dbReference>
<evidence type="ECO:0000256" key="1">
    <source>
        <dbReference type="ARBA" id="ARBA00004370"/>
    </source>
</evidence>
<dbReference type="GO" id="GO:0090729">
    <property type="term" value="F:toxin activity"/>
    <property type="evidence" value="ECO:0007669"/>
    <property type="project" value="UniProtKB-KW"/>
</dbReference>
<dbReference type="GO" id="GO:0016020">
    <property type="term" value="C:membrane"/>
    <property type="evidence" value="ECO:0007669"/>
    <property type="project" value="UniProtKB-SubCell"/>
</dbReference>
<dbReference type="PRINTS" id="PR00313">
    <property type="entry name" value="CABNDNGRPT"/>
</dbReference>
<keyword evidence="9" id="KW-1185">Reference proteome</keyword>
<dbReference type="Proteomes" id="UP000271624">
    <property type="component" value="Unassembled WGS sequence"/>
</dbReference>
<organism evidence="8 9">
    <name type="scientific">Dulcicalothrix desertica PCC 7102</name>
    <dbReference type="NCBI Taxonomy" id="232991"/>
    <lineage>
        <taxon>Bacteria</taxon>
        <taxon>Bacillati</taxon>
        <taxon>Cyanobacteriota</taxon>
        <taxon>Cyanophyceae</taxon>
        <taxon>Nostocales</taxon>
        <taxon>Calotrichaceae</taxon>
        <taxon>Dulcicalothrix</taxon>
    </lineage>
</organism>
<evidence type="ECO:0000313" key="8">
    <source>
        <dbReference type="EMBL" id="RUS98519.1"/>
    </source>
</evidence>
<dbReference type="Pfam" id="PF00353">
    <property type="entry name" value="HemolysinCabind"/>
    <property type="match status" value="2"/>
</dbReference>
<keyword evidence="3" id="KW-0677">Repeat</keyword>
<dbReference type="NCBIfam" id="NF038117">
    <property type="entry name" value="choice_anch_I"/>
    <property type="match status" value="1"/>
</dbReference>
<dbReference type="Pfam" id="PF22494">
    <property type="entry name" value="choice_anch_I"/>
    <property type="match status" value="1"/>
</dbReference>
<dbReference type="SUPFAM" id="SSF51120">
    <property type="entry name" value="beta-Roll"/>
    <property type="match status" value="1"/>
</dbReference>
<dbReference type="GO" id="GO:0005509">
    <property type="term" value="F:calcium ion binding"/>
    <property type="evidence" value="ECO:0007669"/>
    <property type="project" value="InterPro"/>
</dbReference>
<feature type="domain" description="Choice-of-anchor I" evidence="7">
    <location>
        <begin position="19"/>
        <end position="489"/>
    </location>
</feature>
<evidence type="ECO:0000259" key="7">
    <source>
        <dbReference type="Pfam" id="PF22494"/>
    </source>
</evidence>
<comment type="subcellular location">
    <subcellularLocation>
        <location evidence="1">Membrane</location>
    </subcellularLocation>
</comment>
<accession>A0A433UXF7</accession>
<evidence type="ECO:0000313" key="9">
    <source>
        <dbReference type="Proteomes" id="UP000271624"/>
    </source>
</evidence>
<keyword evidence="5" id="KW-0472">Membrane</keyword>
<protein>
    <recommendedName>
        <fullName evidence="7">Choice-of-anchor I domain-containing protein</fullName>
    </recommendedName>
</protein>
<evidence type="ECO:0000256" key="2">
    <source>
        <dbReference type="ARBA" id="ARBA00022656"/>
    </source>
</evidence>